<sequence>MGYNAGMLKSKRVRYIVIAFLVLVIGYTLVLNPRVQEWMGWHIAQVTNWVKVKRNPPEAVEFVPSTSNQQDLDQPTVTHLSTPTLENQRTEVPGEMILPTPTAESLPSFANLEGTTYFSQHNRWNYCGPANLAMALSYWGWEGTHDDVAHVVKPYQKDKSVMPYEMVAYVQEQTDLDALMRVGGNLELLKRLIANGYPVIVEKGPYFRDISYRITWMGHYQLLTGYNDDSAVFIAQDSYINANYEQPYGELVEQWRSFNYTYVVVFPRNERNDVLNILGKDMDEDENYRRAAQKASDEIYMAEGLTRFFAWYNYGTNLVNLRDYNGAATAYDQAFTIYNDLPSDNTERPYRILWYQTGPYFAYYYTGRYQDVIDLATNNSIAMVRDDEPALEESYYWRGKAKLSVGDQPGAIEDFLTCLTYHQDFNPCVEELNAQGVFP</sequence>
<name>A0A124FN46_9CHLR</name>
<keyword evidence="1" id="KW-0472">Membrane</keyword>
<evidence type="ECO:0000313" key="3">
    <source>
        <dbReference type="EMBL" id="KUK46763.1"/>
    </source>
</evidence>
<comment type="caution">
    <text evidence="3">The sequence shown here is derived from an EMBL/GenBank/DDBJ whole genome shotgun (WGS) entry which is preliminary data.</text>
</comment>
<dbReference type="SUPFAM" id="SSF48452">
    <property type="entry name" value="TPR-like"/>
    <property type="match status" value="1"/>
</dbReference>
<keyword evidence="1" id="KW-1133">Transmembrane helix</keyword>
<gene>
    <name evidence="3" type="ORF">XD73_0384</name>
</gene>
<evidence type="ECO:0000256" key="1">
    <source>
        <dbReference type="SAM" id="Phobius"/>
    </source>
</evidence>
<organism evidence="3 4">
    <name type="scientific">Anaerolinea thermophila</name>
    <dbReference type="NCBI Taxonomy" id="167964"/>
    <lineage>
        <taxon>Bacteria</taxon>
        <taxon>Bacillati</taxon>
        <taxon>Chloroflexota</taxon>
        <taxon>Anaerolineae</taxon>
        <taxon>Anaerolineales</taxon>
        <taxon>Anaerolineaceae</taxon>
        <taxon>Anaerolinea</taxon>
    </lineage>
</organism>
<dbReference type="EMBL" id="LGFU01000009">
    <property type="protein sequence ID" value="KUK46763.1"/>
    <property type="molecule type" value="Genomic_DNA"/>
</dbReference>
<dbReference type="Pfam" id="PF13529">
    <property type="entry name" value="Peptidase_C39_2"/>
    <property type="match status" value="1"/>
</dbReference>
<dbReference type="Proteomes" id="UP000064249">
    <property type="component" value="Unassembled WGS sequence"/>
</dbReference>
<protein>
    <recommendedName>
        <fullName evidence="2">Peptidase C39-like domain-containing protein</fullName>
    </recommendedName>
</protein>
<keyword evidence="1" id="KW-0812">Transmembrane</keyword>
<dbReference type="AlphaFoldDB" id="A0A124FN46"/>
<dbReference type="Gene3D" id="1.25.40.10">
    <property type="entry name" value="Tetratricopeptide repeat domain"/>
    <property type="match status" value="1"/>
</dbReference>
<dbReference type="Gene3D" id="3.90.70.10">
    <property type="entry name" value="Cysteine proteinases"/>
    <property type="match status" value="1"/>
</dbReference>
<dbReference type="InterPro" id="IPR039564">
    <property type="entry name" value="Peptidase_C39-like"/>
</dbReference>
<proteinExistence type="predicted"/>
<dbReference type="InterPro" id="IPR011990">
    <property type="entry name" value="TPR-like_helical_dom_sf"/>
</dbReference>
<feature type="transmembrane region" description="Helical" evidence="1">
    <location>
        <begin position="12"/>
        <end position="30"/>
    </location>
</feature>
<reference evidence="3 4" key="1">
    <citation type="journal article" date="2015" name="MBio">
        <title>Genome-Resolved Metagenomic Analysis Reveals Roles for Candidate Phyla and Other Microbial Community Members in Biogeochemical Transformations in Oil Reservoirs.</title>
        <authorList>
            <person name="Hu P."/>
            <person name="Tom L."/>
            <person name="Singh A."/>
            <person name="Thomas B.C."/>
            <person name="Baker B.J."/>
            <person name="Piceno Y.M."/>
            <person name="Andersen G.L."/>
            <person name="Banfield J.F."/>
        </authorList>
    </citation>
    <scope>NUCLEOTIDE SEQUENCE [LARGE SCALE GENOMIC DNA]</scope>
    <source>
        <strain evidence="3">46_16</strain>
    </source>
</reference>
<evidence type="ECO:0000313" key="4">
    <source>
        <dbReference type="Proteomes" id="UP000064249"/>
    </source>
</evidence>
<accession>A0A124FN46</accession>
<evidence type="ECO:0000259" key="2">
    <source>
        <dbReference type="Pfam" id="PF13529"/>
    </source>
</evidence>
<feature type="domain" description="Peptidase C39-like" evidence="2">
    <location>
        <begin position="116"/>
        <end position="239"/>
    </location>
</feature>